<dbReference type="GO" id="GO:0008270">
    <property type="term" value="F:zinc ion binding"/>
    <property type="evidence" value="ECO:0007669"/>
    <property type="project" value="UniProtKB-KW"/>
</dbReference>
<feature type="compositionally biased region" description="Polar residues" evidence="2">
    <location>
        <begin position="91"/>
        <end position="114"/>
    </location>
</feature>
<evidence type="ECO:0000313" key="5">
    <source>
        <dbReference type="Proteomes" id="UP000266673"/>
    </source>
</evidence>
<dbReference type="Pfam" id="PF00098">
    <property type="entry name" value="zf-CCHC"/>
    <property type="match status" value="1"/>
</dbReference>
<name>A0A397TV14_9GLOM</name>
<feature type="compositionally biased region" description="Basic and acidic residues" evidence="2">
    <location>
        <begin position="80"/>
        <end position="89"/>
    </location>
</feature>
<comment type="caution">
    <text evidence="4">The sequence shown here is derived from an EMBL/GenBank/DDBJ whole genome shotgun (WGS) entry which is preliminary data.</text>
</comment>
<sequence length="114" mass="12926">MSTATYPTSQQVTTTTSGNNSLEQIMTLLQELVSVVKNNNNNNNSNNYTRPRYSADENRPERNRRPPTCFVCQKVGHYARECPNRDRPVRNGTTNNQSHVNANNNRPNDETSQA</sequence>
<dbReference type="InterPro" id="IPR036875">
    <property type="entry name" value="Znf_CCHC_sf"/>
</dbReference>
<dbReference type="EMBL" id="QKWP01002901">
    <property type="protein sequence ID" value="RIB01870.1"/>
    <property type="molecule type" value="Genomic_DNA"/>
</dbReference>
<keyword evidence="5" id="KW-1185">Reference proteome</keyword>
<proteinExistence type="predicted"/>
<evidence type="ECO:0000256" key="2">
    <source>
        <dbReference type="SAM" id="MobiDB-lite"/>
    </source>
</evidence>
<evidence type="ECO:0000259" key="3">
    <source>
        <dbReference type="PROSITE" id="PS50158"/>
    </source>
</evidence>
<dbReference type="OrthoDB" id="2285352at2759"/>
<feature type="region of interest" description="Disordered" evidence="2">
    <location>
        <begin position="38"/>
        <end position="67"/>
    </location>
</feature>
<dbReference type="SUPFAM" id="SSF57756">
    <property type="entry name" value="Retrovirus zinc finger-like domains"/>
    <property type="match status" value="1"/>
</dbReference>
<dbReference type="Proteomes" id="UP000266673">
    <property type="component" value="Unassembled WGS sequence"/>
</dbReference>
<evidence type="ECO:0000256" key="1">
    <source>
        <dbReference type="PROSITE-ProRule" id="PRU00047"/>
    </source>
</evidence>
<protein>
    <recommendedName>
        <fullName evidence="3">CCHC-type domain-containing protein</fullName>
    </recommendedName>
</protein>
<keyword evidence="1" id="KW-0479">Metal-binding</keyword>
<feature type="domain" description="CCHC-type" evidence="3">
    <location>
        <begin position="69"/>
        <end position="84"/>
    </location>
</feature>
<dbReference type="InterPro" id="IPR001878">
    <property type="entry name" value="Znf_CCHC"/>
</dbReference>
<evidence type="ECO:0000313" key="4">
    <source>
        <dbReference type="EMBL" id="RIB01870.1"/>
    </source>
</evidence>
<keyword evidence="1" id="KW-0863">Zinc-finger</keyword>
<accession>A0A397TV14</accession>
<feature type="region of interest" description="Disordered" evidence="2">
    <location>
        <begin position="1"/>
        <end position="20"/>
    </location>
</feature>
<feature type="compositionally biased region" description="Low complexity" evidence="2">
    <location>
        <begin position="1"/>
        <end position="17"/>
    </location>
</feature>
<reference evidence="4 5" key="1">
    <citation type="submission" date="2018-06" db="EMBL/GenBank/DDBJ databases">
        <title>Comparative genomics reveals the genomic features of Rhizophagus irregularis, R. cerebriforme, R. diaphanum and Gigaspora rosea, and their symbiotic lifestyle signature.</title>
        <authorList>
            <person name="Morin E."/>
            <person name="San Clemente H."/>
            <person name="Chen E.C.H."/>
            <person name="De La Providencia I."/>
            <person name="Hainaut M."/>
            <person name="Kuo A."/>
            <person name="Kohler A."/>
            <person name="Murat C."/>
            <person name="Tang N."/>
            <person name="Roy S."/>
            <person name="Loubradou J."/>
            <person name="Henrissat B."/>
            <person name="Grigoriev I.V."/>
            <person name="Corradi N."/>
            <person name="Roux C."/>
            <person name="Martin F.M."/>
        </authorList>
    </citation>
    <scope>NUCLEOTIDE SEQUENCE [LARGE SCALE GENOMIC DNA]</scope>
    <source>
        <strain evidence="4 5">DAOM 194757</strain>
    </source>
</reference>
<keyword evidence="1" id="KW-0862">Zinc</keyword>
<organism evidence="4 5">
    <name type="scientific">Gigaspora rosea</name>
    <dbReference type="NCBI Taxonomy" id="44941"/>
    <lineage>
        <taxon>Eukaryota</taxon>
        <taxon>Fungi</taxon>
        <taxon>Fungi incertae sedis</taxon>
        <taxon>Mucoromycota</taxon>
        <taxon>Glomeromycotina</taxon>
        <taxon>Glomeromycetes</taxon>
        <taxon>Diversisporales</taxon>
        <taxon>Gigasporaceae</taxon>
        <taxon>Gigaspora</taxon>
    </lineage>
</organism>
<dbReference type="PROSITE" id="PS50158">
    <property type="entry name" value="ZF_CCHC"/>
    <property type="match status" value="1"/>
</dbReference>
<feature type="compositionally biased region" description="Basic and acidic residues" evidence="2">
    <location>
        <begin position="53"/>
        <end position="64"/>
    </location>
</feature>
<dbReference type="SMART" id="SM00343">
    <property type="entry name" value="ZnF_C2HC"/>
    <property type="match status" value="1"/>
</dbReference>
<dbReference type="Gene3D" id="4.10.60.10">
    <property type="entry name" value="Zinc finger, CCHC-type"/>
    <property type="match status" value="1"/>
</dbReference>
<feature type="compositionally biased region" description="Low complexity" evidence="2">
    <location>
        <begin position="38"/>
        <end position="47"/>
    </location>
</feature>
<dbReference type="GO" id="GO:0003676">
    <property type="term" value="F:nucleic acid binding"/>
    <property type="evidence" value="ECO:0007669"/>
    <property type="project" value="InterPro"/>
</dbReference>
<dbReference type="STRING" id="44941.A0A397TV14"/>
<feature type="region of interest" description="Disordered" evidence="2">
    <location>
        <begin position="80"/>
        <end position="114"/>
    </location>
</feature>
<gene>
    <name evidence="4" type="ORF">C2G38_2050521</name>
</gene>
<dbReference type="AlphaFoldDB" id="A0A397TV14"/>